<feature type="compositionally biased region" description="Basic and acidic residues" evidence="1">
    <location>
        <begin position="49"/>
        <end position="77"/>
    </location>
</feature>
<name>A0A0F3IX18_9PROT</name>
<dbReference type="AlphaFoldDB" id="A0A0F3IX18"/>
<dbReference type="Proteomes" id="UP000033774">
    <property type="component" value="Unassembled WGS sequence"/>
</dbReference>
<keyword evidence="3" id="KW-1185">Reference proteome</keyword>
<proteinExistence type="predicted"/>
<evidence type="ECO:0000313" key="2">
    <source>
        <dbReference type="EMBL" id="KJV11182.1"/>
    </source>
</evidence>
<gene>
    <name evidence="2" type="ORF">VZ95_00025</name>
</gene>
<protein>
    <submittedName>
        <fullName evidence="2">Uncharacterized protein</fullName>
    </submittedName>
</protein>
<organism evidence="2 3">
    <name type="scientific">Elstera litoralis</name>
    <dbReference type="NCBI Taxonomy" id="552518"/>
    <lineage>
        <taxon>Bacteria</taxon>
        <taxon>Pseudomonadati</taxon>
        <taxon>Pseudomonadota</taxon>
        <taxon>Alphaproteobacteria</taxon>
        <taxon>Rhodospirillales</taxon>
        <taxon>Rhodospirillaceae</taxon>
        <taxon>Elstera</taxon>
    </lineage>
</organism>
<evidence type="ECO:0000256" key="1">
    <source>
        <dbReference type="SAM" id="MobiDB-lite"/>
    </source>
</evidence>
<sequence length="77" mass="8403">MAALLSAFDQFRQREGARDLNCDDDSVSGNDAAILRPGTIAHSQNADCGETHPHPSARRVEEAEKRQKRGTETGEPI</sequence>
<reference evidence="2 3" key="1">
    <citation type="submission" date="2015-03" db="EMBL/GenBank/DDBJ databases">
        <title>Draft genome sequence of Elstera litoralis.</title>
        <authorList>
            <person name="Rahalkar M.C."/>
            <person name="Dhakephalkar P.K."/>
            <person name="Pore S.D."/>
            <person name="Arora P."/>
            <person name="Kapse N.G."/>
            <person name="Pandit P.S."/>
        </authorList>
    </citation>
    <scope>NUCLEOTIDE SEQUENCE [LARGE SCALE GENOMIC DNA]</scope>
    <source>
        <strain evidence="2 3">Dia-1</strain>
    </source>
</reference>
<accession>A0A0F3IX18</accession>
<dbReference type="EMBL" id="LAJY01000001">
    <property type="protein sequence ID" value="KJV11182.1"/>
    <property type="molecule type" value="Genomic_DNA"/>
</dbReference>
<evidence type="ECO:0000313" key="3">
    <source>
        <dbReference type="Proteomes" id="UP000033774"/>
    </source>
</evidence>
<feature type="region of interest" description="Disordered" evidence="1">
    <location>
        <begin position="37"/>
        <end position="77"/>
    </location>
</feature>
<comment type="caution">
    <text evidence="2">The sequence shown here is derived from an EMBL/GenBank/DDBJ whole genome shotgun (WGS) entry which is preliminary data.</text>
</comment>